<reference evidence="1" key="1">
    <citation type="journal article" date="2020" name="Stud. Mycol.">
        <title>101 Dothideomycetes genomes: a test case for predicting lifestyles and emergence of pathogens.</title>
        <authorList>
            <person name="Haridas S."/>
            <person name="Albert R."/>
            <person name="Binder M."/>
            <person name="Bloem J."/>
            <person name="Labutti K."/>
            <person name="Salamov A."/>
            <person name="Andreopoulos B."/>
            <person name="Baker S."/>
            <person name="Barry K."/>
            <person name="Bills G."/>
            <person name="Bluhm B."/>
            <person name="Cannon C."/>
            <person name="Castanera R."/>
            <person name="Culley D."/>
            <person name="Daum C."/>
            <person name="Ezra D."/>
            <person name="Gonzalez J."/>
            <person name="Henrissat B."/>
            <person name="Kuo A."/>
            <person name="Liang C."/>
            <person name="Lipzen A."/>
            <person name="Lutzoni F."/>
            <person name="Magnuson J."/>
            <person name="Mondo S."/>
            <person name="Nolan M."/>
            <person name="Ohm R."/>
            <person name="Pangilinan J."/>
            <person name="Park H.-J."/>
            <person name="Ramirez L."/>
            <person name="Alfaro M."/>
            <person name="Sun H."/>
            <person name="Tritt A."/>
            <person name="Yoshinaga Y."/>
            <person name="Zwiers L.-H."/>
            <person name="Turgeon B."/>
            <person name="Goodwin S."/>
            <person name="Spatafora J."/>
            <person name="Crous P."/>
            <person name="Grigoriev I."/>
        </authorList>
    </citation>
    <scope>NUCLEOTIDE SEQUENCE</scope>
    <source>
        <strain evidence="1">CBS 525.71</strain>
    </source>
</reference>
<accession>A0ACB6SD38</accession>
<dbReference type="EMBL" id="MU006703">
    <property type="protein sequence ID" value="KAF2632066.1"/>
    <property type="molecule type" value="Genomic_DNA"/>
</dbReference>
<dbReference type="Proteomes" id="UP000799754">
    <property type="component" value="Unassembled WGS sequence"/>
</dbReference>
<organism evidence="1 2">
    <name type="scientific">Macroventuria anomochaeta</name>
    <dbReference type="NCBI Taxonomy" id="301207"/>
    <lineage>
        <taxon>Eukaryota</taxon>
        <taxon>Fungi</taxon>
        <taxon>Dikarya</taxon>
        <taxon>Ascomycota</taxon>
        <taxon>Pezizomycotina</taxon>
        <taxon>Dothideomycetes</taxon>
        <taxon>Pleosporomycetidae</taxon>
        <taxon>Pleosporales</taxon>
        <taxon>Pleosporineae</taxon>
        <taxon>Didymellaceae</taxon>
        <taxon>Macroventuria</taxon>
    </lineage>
</organism>
<comment type="caution">
    <text evidence="1">The sequence shown here is derived from an EMBL/GenBank/DDBJ whole genome shotgun (WGS) entry which is preliminary data.</text>
</comment>
<proteinExistence type="predicted"/>
<name>A0ACB6SD38_9PLEO</name>
<keyword evidence="2" id="KW-1185">Reference proteome</keyword>
<protein>
    <submittedName>
        <fullName evidence="1">Uncharacterized protein</fullName>
    </submittedName>
</protein>
<evidence type="ECO:0000313" key="2">
    <source>
        <dbReference type="Proteomes" id="UP000799754"/>
    </source>
</evidence>
<evidence type="ECO:0000313" key="1">
    <source>
        <dbReference type="EMBL" id="KAF2632066.1"/>
    </source>
</evidence>
<gene>
    <name evidence="1" type="ORF">BU25DRAFT_406577</name>
</gene>
<sequence>MPLVVPGLQSKDGKDDWMGKLMGKSLGDTHNETVRSPYYRLLSALPTTLCMQVPRSGGESQFVRQASADKFDQTFAKQDLPKEHRVLKPDSMSTMDHKPERLNIHVGEDGTVQNVRYG</sequence>